<dbReference type="GO" id="GO:0009279">
    <property type="term" value="C:cell outer membrane"/>
    <property type="evidence" value="ECO:0007669"/>
    <property type="project" value="UniProtKB-SubCell"/>
</dbReference>
<evidence type="ECO:0000256" key="3">
    <source>
        <dbReference type="ARBA" id="ARBA00022729"/>
    </source>
</evidence>
<dbReference type="PROSITE" id="PS51257">
    <property type="entry name" value="PROKAR_LIPOPROTEIN"/>
    <property type="match status" value="1"/>
</dbReference>
<dbReference type="EMBL" id="QJHL01000001">
    <property type="protein sequence ID" value="PXY46146.1"/>
    <property type="molecule type" value="Genomic_DNA"/>
</dbReference>
<keyword evidence="3 6" id="KW-0732">Signal</keyword>
<evidence type="ECO:0000259" key="7">
    <source>
        <dbReference type="Pfam" id="PF07980"/>
    </source>
</evidence>
<reference evidence="9 10" key="1">
    <citation type="submission" date="2018-05" db="EMBL/GenBank/DDBJ databases">
        <title>Flavobacterium sp. strain IMCC34758, incomplete genome.</title>
        <authorList>
            <person name="Joung Y."/>
        </authorList>
    </citation>
    <scope>NUCLEOTIDE SEQUENCE [LARGE SCALE GENOMIC DNA]</scope>
    <source>
        <strain evidence="9 10">IMCC34758</strain>
    </source>
</reference>
<evidence type="ECO:0000256" key="6">
    <source>
        <dbReference type="SAM" id="SignalP"/>
    </source>
</evidence>
<evidence type="ECO:0000313" key="10">
    <source>
        <dbReference type="Proteomes" id="UP000247681"/>
    </source>
</evidence>
<evidence type="ECO:0000256" key="2">
    <source>
        <dbReference type="ARBA" id="ARBA00006275"/>
    </source>
</evidence>
<keyword evidence="5" id="KW-0998">Cell outer membrane</keyword>
<dbReference type="Pfam" id="PF14322">
    <property type="entry name" value="SusD-like_3"/>
    <property type="match status" value="1"/>
</dbReference>
<evidence type="ECO:0000256" key="4">
    <source>
        <dbReference type="ARBA" id="ARBA00023136"/>
    </source>
</evidence>
<feature type="domain" description="RagB/SusD" evidence="7">
    <location>
        <begin position="304"/>
        <end position="510"/>
    </location>
</feature>
<protein>
    <submittedName>
        <fullName evidence="9">RagB/SusD family nutrient uptake outer membrane protein</fullName>
    </submittedName>
</protein>
<comment type="caution">
    <text evidence="9">The sequence shown here is derived from an EMBL/GenBank/DDBJ whole genome shotgun (WGS) entry which is preliminary data.</text>
</comment>
<feature type="signal peptide" evidence="6">
    <location>
        <begin position="1"/>
        <end position="22"/>
    </location>
</feature>
<dbReference type="RefSeq" id="WP_110345157.1">
    <property type="nucleotide sequence ID" value="NZ_QJHL01000001.1"/>
</dbReference>
<keyword evidence="4" id="KW-0472">Membrane</keyword>
<dbReference type="OrthoDB" id="5694214at2"/>
<gene>
    <name evidence="9" type="ORF">DMB68_02875</name>
</gene>
<dbReference type="AlphaFoldDB" id="A0A2V4C458"/>
<name>A0A2V4C458_9FLAO</name>
<comment type="similarity">
    <text evidence="2">Belongs to the SusD family.</text>
</comment>
<comment type="subcellular location">
    <subcellularLocation>
        <location evidence="1">Cell outer membrane</location>
    </subcellularLocation>
</comment>
<organism evidence="9 10">
    <name type="scientific">Flavobacterium hydrophilum</name>
    <dbReference type="NCBI Taxonomy" id="2211445"/>
    <lineage>
        <taxon>Bacteria</taxon>
        <taxon>Pseudomonadati</taxon>
        <taxon>Bacteroidota</taxon>
        <taxon>Flavobacteriia</taxon>
        <taxon>Flavobacteriales</taxon>
        <taxon>Flavobacteriaceae</taxon>
        <taxon>Flavobacterium</taxon>
    </lineage>
</organism>
<evidence type="ECO:0000256" key="5">
    <source>
        <dbReference type="ARBA" id="ARBA00023237"/>
    </source>
</evidence>
<accession>A0A2V4C458</accession>
<dbReference type="Gene3D" id="1.25.40.390">
    <property type="match status" value="1"/>
</dbReference>
<dbReference type="CDD" id="cd08977">
    <property type="entry name" value="SusD"/>
    <property type="match status" value="1"/>
</dbReference>
<dbReference type="Pfam" id="PF07980">
    <property type="entry name" value="SusD_RagB"/>
    <property type="match status" value="1"/>
</dbReference>
<evidence type="ECO:0000256" key="1">
    <source>
        <dbReference type="ARBA" id="ARBA00004442"/>
    </source>
</evidence>
<keyword evidence="10" id="KW-1185">Reference proteome</keyword>
<feature type="chain" id="PRO_5015911912" evidence="6">
    <location>
        <begin position="23"/>
        <end position="511"/>
    </location>
</feature>
<evidence type="ECO:0000313" key="9">
    <source>
        <dbReference type="EMBL" id="PXY46146.1"/>
    </source>
</evidence>
<evidence type="ECO:0000259" key="8">
    <source>
        <dbReference type="Pfam" id="PF14322"/>
    </source>
</evidence>
<dbReference type="InterPro" id="IPR033985">
    <property type="entry name" value="SusD-like_N"/>
</dbReference>
<dbReference type="InterPro" id="IPR012944">
    <property type="entry name" value="SusD_RagB_dom"/>
</dbReference>
<sequence>MKKIYSLLIAISLGLAACTTLEEDPQSFISPGQFYKTANDAVAAVNAIYFHLNQNDIVGQPIYNSLYNTGMDFMTDDLSAGPGSPNPDVRSLSALTHSSTLIRGKESWQQHYSGINKANVAIERIPGITMDEKLKSRLLGEARFLRALYYFDLVRQFGGVPLLLTDQTQLSVEELQVPRNTADEVYAQIITDLKESANSFKAGSTGELGRATEGAAKSLLSKVYLTKRDWANAITTAEEVINGAYGYKLLDDYSQVFLPAYKNSKEHIFSVQFNSAANITNAVTARDIATGIPGLKGSYGDQLTFYTKGTDKYFSIYKLYTAKDKRRNVSFVTRYKSPTNGKWYGNLHDSKVPGDSIPYLNKYWDPNYASTGKSEANANLLRFAEVLLIHSEAENELNGPTEKAYTSLNKVRKRAGLDDLTTGLTKDEFREAVYLDRRLELVGEYQRYFDLIRQTGSEVTGVGPEGRGTLLKNLQAVGKTNVAARHYLFPIPQFEIERNKKLKDAQNPGWE</sequence>
<feature type="domain" description="SusD-like N-terminal" evidence="8">
    <location>
        <begin position="105"/>
        <end position="225"/>
    </location>
</feature>
<proteinExistence type="inferred from homology"/>
<dbReference type="SUPFAM" id="SSF48452">
    <property type="entry name" value="TPR-like"/>
    <property type="match status" value="1"/>
</dbReference>
<dbReference type="Proteomes" id="UP000247681">
    <property type="component" value="Unassembled WGS sequence"/>
</dbReference>
<dbReference type="InterPro" id="IPR011990">
    <property type="entry name" value="TPR-like_helical_dom_sf"/>
</dbReference>